<evidence type="ECO:0000256" key="7">
    <source>
        <dbReference type="ARBA" id="ARBA00022826"/>
    </source>
</evidence>
<evidence type="ECO:0000256" key="12">
    <source>
        <dbReference type="ARBA" id="ARBA00023303"/>
    </source>
</evidence>
<protein>
    <submittedName>
        <fullName evidence="16">Potassium channel subfamily K member 13</fullName>
    </submittedName>
</protein>
<organism evidence="16 17">
    <name type="scientific">Armadillidium nasatum</name>
    <dbReference type="NCBI Taxonomy" id="96803"/>
    <lineage>
        <taxon>Eukaryota</taxon>
        <taxon>Metazoa</taxon>
        <taxon>Ecdysozoa</taxon>
        <taxon>Arthropoda</taxon>
        <taxon>Crustacea</taxon>
        <taxon>Multicrustacea</taxon>
        <taxon>Malacostraca</taxon>
        <taxon>Eumalacostraca</taxon>
        <taxon>Peracarida</taxon>
        <taxon>Isopoda</taxon>
        <taxon>Oniscidea</taxon>
        <taxon>Crinocheta</taxon>
        <taxon>Armadillidiidae</taxon>
        <taxon>Armadillidium</taxon>
    </lineage>
</organism>
<comment type="caution">
    <text evidence="16">The sequence shown here is derived from an EMBL/GenBank/DDBJ whole genome shotgun (WGS) entry which is preliminary data.</text>
</comment>
<dbReference type="GO" id="GO:0030322">
    <property type="term" value="P:stabilization of membrane potential"/>
    <property type="evidence" value="ECO:0007669"/>
    <property type="project" value="TreeGrafter"/>
</dbReference>
<evidence type="ECO:0000256" key="8">
    <source>
        <dbReference type="ARBA" id="ARBA00022882"/>
    </source>
</evidence>
<keyword evidence="5 14" id="KW-0812">Transmembrane</keyword>
<dbReference type="PANTHER" id="PTHR11003">
    <property type="entry name" value="POTASSIUM CHANNEL, SUBFAMILY K"/>
    <property type="match status" value="1"/>
</dbReference>
<evidence type="ECO:0000256" key="4">
    <source>
        <dbReference type="ARBA" id="ARBA00022538"/>
    </source>
</evidence>
<keyword evidence="12 16" id="KW-0407">Ion channel</keyword>
<evidence type="ECO:0000256" key="14">
    <source>
        <dbReference type="SAM" id="Phobius"/>
    </source>
</evidence>
<sequence length="268" mass="30450">MIIRRFPSSHNLRENGDRKYAFKNHNNNSPTKMPNNNSPNKNLLVALNNKLSKQSITHESSCTSFILNNEDSIRFFILAALIILYMTVGAAVFFALEEPHETERLKSFQTSLSLSIEDIKASIEGRNITMVQIEELLYLWGNASEDGFVSSNRKWDYAGSFHFVYTVVSTTGFGATAPNTSGGKIFLIFYGLLGCSSGILFFNLFLERIITVITWIMKVLNKRQDEHLQLKAHSEERSNDDDDVLDDWKPSVYWVIFYLTVFSATFGG</sequence>
<dbReference type="InterPro" id="IPR005410">
    <property type="entry name" value="2pore_dom_K_chnl_THIK"/>
</dbReference>
<keyword evidence="4" id="KW-0633">Potassium transport</keyword>
<evidence type="ECO:0000313" key="17">
    <source>
        <dbReference type="Proteomes" id="UP000326759"/>
    </source>
</evidence>
<dbReference type="GO" id="GO:0034702">
    <property type="term" value="C:monoatomic ion channel complex"/>
    <property type="evidence" value="ECO:0007669"/>
    <property type="project" value="UniProtKB-KW"/>
</dbReference>
<keyword evidence="7" id="KW-0630">Potassium</keyword>
<dbReference type="Gene3D" id="1.10.287.70">
    <property type="match status" value="1"/>
</dbReference>
<name>A0A5N5SPL4_9CRUS</name>
<keyword evidence="3" id="KW-1003">Cell membrane</keyword>
<keyword evidence="8" id="KW-0851">Voltage-gated channel</keyword>
<dbReference type="Proteomes" id="UP000326759">
    <property type="component" value="Unassembled WGS sequence"/>
</dbReference>
<evidence type="ECO:0000256" key="5">
    <source>
        <dbReference type="ARBA" id="ARBA00022692"/>
    </source>
</evidence>
<feature type="transmembrane region" description="Helical" evidence="14">
    <location>
        <begin position="75"/>
        <end position="96"/>
    </location>
</feature>
<dbReference type="OrthoDB" id="297496at2759"/>
<gene>
    <name evidence="16" type="primary">KCNK13</name>
    <name evidence="16" type="ORF">Anas_08155</name>
</gene>
<evidence type="ECO:0000256" key="2">
    <source>
        <dbReference type="ARBA" id="ARBA00022448"/>
    </source>
</evidence>
<dbReference type="GO" id="GO:0046872">
    <property type="term" value="F:metal ion binding"/>
    <property type="evidence" value="ECO:0007669"/>
    <property type="project" value="UniProtKB-KW"/>
</dbReference>
<keyword evidence="17" id="KW-1185">Reference proteome</keyword>
<evidence type="ECO:0000259" key="15">
    <source>
        <dbReference type="Pfam" id="PF07885"/>
    </source>
</evidence>
<keyword evidence="7" id="KW-0631">Potassium channel</keyword>
<dbReference type="AlphaFoldDB" id="A0A5N5SPL4"/>
<evidence type="ECO:0000256" key="10">
    <source>
        <dbReference type="ARBA" id="ARBA00023065"/>
    </source>
</evidence>
<comment type="subcellular location">
    <subcellularLocation>
        <location evidence="1">Cell membrane</location>
        <topology evidence="1">Multi-pass membrane protein</topology>
    </subcellularLocation>
</comment>
<evidence type="ECO:0000256" key="9">
    <source>
        <dbReference type="ARBA" id="ARBA00022989"/>
    </source>
</evidence>
<evidence type="ECO:0000256" key="1">
    <source>
        <dbReference type="ARBA" id="ARBA00004651"/>
    </source>
</evidence>
<keyword evidence="11 14" id="KW-0472">Membrane</keyword>
<proteinExistence type="predicted"/>
<evidence type="ECO:0000256" key="6">
    <source>
        <dbReference type="ARBA" id="ARBA00022723"/>
    </source>
</evidence>
<comment type="catalytic activity">
    <reaction evidence="13">
        <text>K(+)(in) = K(+)(out)</text>
        <dbReference type="Rhea" id="RHEA:29463"/>
        <dbReference type="ChEBI" id="CHEBI:29103"/>
    </reaction>
</comment>
<feature type="transmembrane region" description="Helical" evidence="14">
    <location>
        <begin position="185"/>
        <end position="206"/>
    </location>
</feature>
<accession>A0A5N5SPL4</accession>
<dbReference type="Pfam" id="PF07885">
    <property type="entry name" value="Ion_trans_2"/>
    <property type="match status" value="1"/>
</dbReference>
<dbReference type="PANTHER" id="PTHR11003:SF10">
    <property type="entry name" value="POTASSIUM CHANNEL DOMAIN-CONTAINING PROTEIN"/>
    <property type="match status" value="1"/>
</dbReference>
<dbReference type="GO" id="GO:0005886">
    <property type="term" value="C:plasma membrane"/>
    <property type="evidence" value="ECO:0007669"/>
    <property type="project" value="UniProtKB-SubCell"/>
</dbReference>
<evidence type="ECO:0000256" key="13">
    <source>
        <dbReference type="ARBA" id="ARBA00034430"/>
    </source>
</evidence>
<dbReference type="InterPro" id="IPR003280">
    <property type="entry name" value="2pore_dom_K_chnl"/>
</dbReference>
<keyword evidence="10" id="KW-0406">Ion transport</keyword>
<reference evidence="16 17" key="1">
    <citation type="journal article" date="2019" name="PLoS Biol.">
        <title>Sex chromosomes control vertical transmission of feminizing Wolbachia symbionts in an isopod.</title>
        <authorList>
            <person name="Becking T."/>
            <person name="Chebbi M.A."/>
            <person name="Giraud I."/>
            <person name="Moumen B."/>
            <person name="Laverre T."/>
            <person name="Caubet Y."/>
            <person name="Peccoud J."/>
            <person name="Gilbert C."/>
            <person name="Cordaux R."/>
        </authorList>
    </citation>
    <scope>NUCLEOTIDE SEQUENCE [LARGE SCALE GENOMIC DNA]</scope>
    <source>
        <strain evidence="16">ANa2</strain>
        <tissue evidence="16">Whole body excluding digestive tract and cuticle</tissue>
    </source>
</reference>
<dbReference type="EMBL" id="SEYY01021898">
    <property type="protein sequence ID" value="KAB7495976.1"/>
    <property type="molecule type" value="Genomic_DNA"/>
</dbReference>
<keyword evidence="9 14" id="KW-1133">Transmembrane helix</keyword>
<evidence type="ECO:0000313" key="16">
    <source>
        <dbReference type="EMBL" id="KAB7495976.1"/>
    </source>
</evidence>
<dbReference type="InterPro" id="IPR013099">
    <property type="entry name" value="K_chnl_dom"/>
</dbReference>
<dbReference type="GO" id="GO:0015271">
    <property type="term" value="F:outward rectifier potassium channel activity"/>
    <property type="evidence" value="ECO:0007669"/>
    <property type="project" value="TreeGrafter"/>
</dbReference>
<feature type="domain" description="Potassium channel" evidence="15">
    <location>
        <begin position="152"/>
        <end position="209"/>
    </location>
</feature>
<keyword evidence="6" id="KW-0479">Metal-binding</keyword>
<dbReference type="PRINTS" id="PR01588">
    <property type="entry name" value="THIKCHANNEL"/>
</dbReference>
<dbReference type="SUPFAM" id="SSF81324">
    <property type="entry name" value="Voltage-gated potassium channels"/>
    <property type="match status" value="1"/>
</dbReference>
<dbReference type="GO" id="GO:0022841">
    <property type="term" value="F:potassium ion leak channel activity"/>
    <property type="evidence" value="ECO:0007669"/>
    <property type="project" value="TreeGrafter"/>
</dbReference>
<evidence type="ECO:0000256" key="3">
    <source>
        <dbReference type="ARBA" id="ARBA00022475"/>
    </source>
</evidence>
<keyword evidence="2" id="KW-0813">Transport</keyword>
<evidence type="ECO:0000256" key="11">
    <source>
        <dbReference type="ARBA" id="ARBA00023136"/>
    </source>
</evidence>